<feature type="domain" description="DUF4220" evidence="2">
    <location>
        <begin position="50"/>
        <end position="420"/>
    </location>
</feature>
<dbReference type="Pfam" id="PF13968">
    <property type="entry name" value="DUF4220"/>
    <property type="match status" value="1"/>
</dbReference>
<keyword evidence="1" id="KW-0812">Transmembrane</keyword>
<dbReference type="InterPro" id="IPR025315">
    <property type="entry name" value="DUF4220"/>
</dbReference>
<dbReference type="InterPro" id="IPR007658">
    <property type="entry name" value="DUF594"/>
</dbReference>
<organism evidence="3">
    <name type="scientific">Arundo donax</name>
    <name type="common">Giant reed</name>
    <name type="synonym">Donax arundinaceus</name>
    <dbReference type="NCBI Taxonomy" id="35708"/>
    <lineage>
        <taxon>Eukaryota</taxon>
        <taxon>Viridiplantae</taxon>
        <taxon>Streptophyta</taxon>
        <taxon>Embryophyta</taxon>
        <taxon>Tracheophyta</taxon>
        <taxon>Spermatophyta</taxon>
        <taxon>Magnoliopsida</taxon>
        <taxon>Liliopsida</taxon>
        <taxon>Poales</taxon>
        <taxon>Poaceae</taxon>
        <taxon>PACMAD clade</taxon>
        <taxon>Arundinoideae</taxon>
        <taxon>Arundineae</taxon>
        <taxon>Arundo</taxon>
    </lineage>
</organism>
<evidence type="ECO:0000256" key="1">
    <source>
        <dbReference type="SAM" id="Phobius"/>
    </source>
</evidence>
<sequence>MGFNPPVPQRDSDWEIRVAVLLSLLFQVLLIFIGPTRKRTANPLARFASWSCYLLADWVADLALGLLVNNLGNIGGNSSSTSSTTSVGLKRGTATLASSGSPGIFAFWTPFLLLHLGGPDTITAYSIEDNELWLRHLIGLLFQLFAACVIFSCSLKGNPMIPATVLMYLVGIIKYSERTYSLYSSSVDGVLSNILPSPNPGLNYAKLMTVFSGKEKAGLVVQVVTANGVAIESKQAREQVEIDRLALPSERSLEAQAYYLFKMFRSVCYDINLGHKARKMSQAFFLDRKETTAPNAFKVIEVELNFVYDMVHTKEPVAHSKLGYILRFIGSTCIISSVVAFFRLDKGSIHRVDVAITYALLLGGLVLDVVALAMLIFCFNWTLVFLEESSRLRWLVSPVRFLKPHLRRWSEMTSQMNLIGYCLGKPDGAVAKGVGYYLGKHGGALAKGVGSCLGKHSRVLAMGAGKLREIFDDLIFVRREPLRSRETQEATKNDKESILLKFIFDELKDTAIRVQKSTYEEMRKACSYRGERVLMDIKERPAKEQLQRKEQVGSGESEIAEDEVTKCDILVDSVTKWDFDESLLMWHIATELCFVPNTEGTFMTISKTLSEYMLYLLVKQPKILAASAGVGQRAYQDTCAEARRFFKSAAMWDPDQEDARRMLLNTNTSVDPMVVKGGRSRSVLFHACILAKELRGIDEEKRWKVVARVWMEMLTYAAAKCKGTTHVHQLARGGELITMVWLLMAHMGIGNIYQKEVPDDANPKIIVHDQ</sequence>
<keyword evidence="1" id="KW-0472">Membrane</keyword>
<evidence type="ECO:0000313" key="3">
    <source>
        <dbReference type="EMBL" id="JAD33395.1"/>
    </source>
</evidence>
<reference evidence="3" key="1">
    <citation type="submission" date="2014-09" db="EMBL/GenBank/DDBJ databases">
        <authorList>
            <person name="Magalhaes I.L.F."/>
            <person name="Oliveira U."/>
            <person name="Santos F.R."/>
            <person name="Vidigal T.H.D.A."/>
            <person name="Brescovit A.D."/>
            <person name="Santos A.J."/>
        </authorList>
    </citation>
    <scope>NUCLEOTIDE SEQUENCE</scope>
    <source>
        <tissue evidence="3">Shoot tissue taken approximately 20 cm above the soil surface</tissue>
    </source>
</reference>
<accession>A0A0A8Z9I4</accession>
<dbReference type="EMBL" id="GBRH01264500">
    <property type="protein sequence ID" value="JAD33395.1"/>
    <property type="molecule type" value="Transcribed_RNA"/>
</dbReference>
<dbReference type="PANTHER" id="PTHR31325">
    <property type="entry name" value="OS01G0798800 PROTEIN-RELATED"/>
    <property type="match status" value="1"/>
</dbReference>
<reference evidence="3" key="2">
    <citation type="journal article" date="2015" name="Data Brief">
        <title>Shoot transcriptome of the giant reed, Arundo donax.</title>
        <authorList>
            <person name="Barrero R.A."/>
            <person name="Guerrero F.D."/>
            <person name="Moolhuijzen P."/>
            <person name="Goolsby J.A."/>
            <person name="Tidwell J."/>
            <person name="Bellgard S.E."/>
            <person name="Bellgard M.I."/>
        </authorList>
    </citation>
    <scope>NUCLEOTIDE SEQUENCE</scope>
    <source>
        <tissue evidence="3">Shoot tissue taken approximately 20 cm above the soil surface</tissue>
    </source>
</reference>
<proteinExistence type="predicted"/>
<feature type="transmembrane region" description="Helical" evidence="1">
    <location>
        <begin position="16"/>
        <end position="35"/>
    </location>
</feature>
<feature type="transmembrane region" description="Helical" evidence="1">
    <location>
        <begin position="133"/>
        <end position="153"/>
    </location>
</feature>
<dbReference type="Pfam" id="PF04578">
    <property type="entry name" value="DUF594"/>
    <property type="match status" value="1"/>
</dbReference>
<feature type="transmembrane region" description="Helical" evidence="1">
    <location>
        <begin position="356"/>
        <end position="386"/>
    </location>
</feature>
<protein>
    <recommendedName>
        <fullName evidence="2">DUF4220 domain-containing protein</fullName>
    </recommendedName>
</protein>
<dbReference type="AlphaFoldDB" id="A0A0A8Z9I4"/>
<evidence type="ECO:0000259" key="2">
    <source>
        <dbReference type="Pfam" id="PF13968"/>
    </source>
</evidence>
<keyword evidence="1" id="KW-1133">Transmembrane helix</keyword>
<name>A0A0A8Z9I4_ARUDO</name>